<comment type="similarity">
    <text evidence="1">Belongs to the CdaR family.</text>
</comment>
<feature type="domain" description="RsbT co-antagonist protein RsbRD N-terminal" evidence="3">
    <location>
        <begin position="31"/>
        <end position="173"/>
    </location>
</feature>
<dbReference type="Pfam" id="PF13556">
    <property type="entry name" value="HTH_30"/>
    <property type="match status" value="1"/>
</dbReference>
<dbReference type="InterPro" id="IPR051448">
    <property type="entry name" value="CdaR-like_regulators"/>
</dbReference>
<gene>
    <name evidence="5" type="ORF">H0P51_00430</name>
</gene>
<name>A0A7D6IS85_9MYCO</name>
<evidence type="ECO:0000313" key="6">
    <source>
        <dbReference type="Proteomes" id="UP000510682"/>
    </source>
</evidence>
<dbReference type="InterPro" id="IPR025736">
    <property type="entry name" value="PucR_C-HTH_dom"/>
</dbReference>
<evidence type="ECO:0000259" key="3">
    <source>
        <dbReference type="Pfam" id="PF14361"/>
    </source>
</evidence>
<dbReference type="AlphaFoldDB" id="A0A7D6IS85"/>
<dbReference type="Gene3D" id="1.10.10.2840">
    <property type="entry name" value="PucR C-terminal helix-turn-helix domain"/>
    <property type="match status" value="1"/>
</dbReference>
<evidence type="ECO:0000259" key="4">
    <source>
        <dbReference type="Pfam" id="PF17853"/>
    </source>
</evidence>
<dbReference type="EMBL" id="CP059165">
    <property type="protein sequence ID" value="QLL07539.1"/>
    <property type="molecule type" value="Genomic_DNA"/>
</dbReference>
<evidence type="ECO:0000313" key="5">
    <source>
        <dbReference type="EMBL" id="QLL07539.1"/>
    </source>
</evidence>
<feature type="domain" description="CdaR GGDEF-like" evidence="4">
    <location>
        <begin position="185"/>
        <end position="301"/>
    </location>
</feature>
<dbReference type="Pfam" id="PF14361">
    <property type="entry name" value="RsbRD_N"/>
    <property type="match status" value="1"/>
</dbReference>
<reference evidence="5" key="1">
    <citation type="submission" date="2020-07" db="EMBL/GenBank/DDBJ databases">
        <title>Description of Mycobacterium gordonae subsp. intergordonae subsp.nov. and Mycobacterium gordonae subsp. gordonae subsp. nov.</title>
        <authorList>
            <person name="Huang H."/>
        </authorList>
    </citation>
    <scope>NUCLEOTIDE SEQUENCE [LARGE SCALE GENOMIC DNA]</scope>
    <source>
        <strain evidence="5">24T</strain>
    </source>
</reference>
<keyword evidence="6" id="KW-1185">Reference proteome</keyword>
<dbReference type="RefSeq" id="WP_180916112.1">
    <property type="nucleotide sequence ID" value="NZ_CP059165.1"/>
</dbReference>
<evidence type="ECO:0000259" key="2">
    <source>
        <dbReference type="Pfam" id="PF13556"/>
    </source>
</evidence>
<reference evidence="5" key="2">
    <citation type="submission" date="2020-07" db="EMBL/GenBank/DDBJ databases">
        <authorList>
            <person name="Yu X."/>
        </authorList>
    </citation>
    <scope>NUCLEOTIDE SEQUENCE [LARGE SCALE GENOMIC DNA]</scope>
    <source>
        <strain evidence="5">24T</strain>
    </source>
</reference>
<feature type="domain" description="PucR C-terminal helix-turn-helix" evidence="2">
    <location>
        <begin position="358"/>
        <end position="413"/>
    </location>
</feature>
<dbReference type="PANTHER" id="PTHR33744">
    <property type="entry name" value="CARBOHYDRATE DIACID REGULATOR"/>
    <property type="match status" value="1"/>
</dbReference>
<dbReference type="InterPro" id="IPR041522">
    <property type="entry name" value="CdaR_GGDEF"/>
</dbReference>
<dbReference type="PANTHER" id="PTHR33744:SF1">
    <property type="entry name" value="DNA-BINDING TRANSCRIPTIONAL ACTIVATOR ADER"/>
    <property type="match status" value="1"/>
</dbReference>
<evidence type="ECO:0000256" key="1">
    <source>
        <dbReference type="ARBA" id="ARBA00006754"/>
    </source>
</evidence>
<sequence length="424" mass="46776">MGADGSRTDRTIIVKTAAEVAARLDSQLEAATQAIQQLLVSEITDLDGDAQLIQLMRDTVASNVDTFFSAIRNGIPVEHIEPPTAALEYARRLAQREVSADALVRAYRLGHRAALAFVLDEIRSYVSDPTLRLAVYEQMEGVSFAYIDLISQLMLATYQEERERWLGNRNTLRTLHVRELLAGGDVDVDAAAIAIRYPLRRIHVGIVVWCAESDDGGELDAMEACVHKLSKALGSQEAPLFISVDRVTAWAWIPMPSASKPDVLERIRRFVKSTPSAPSISAGNPLPDIAGFRRSHQQAEHGRSVALISGIVTDRIITPRDPGLEMAALLGDDIEAASAWITEVLGPLASDTESDERLRDTLRTFLRTGSSHKAAAEELHLHSNSVKYRVNRAVERRGRPIADDRLDVEVALLLCHWFGRAVLR</sequence>
<accession>A0A7D6IS85</accession>
<dbReference type="InterPro" id="IPR025751">
    <property type="entry name" value="RsbRD_N_dom"/>
</dbReference>
<proteinExistence type="inferred from homology"/>
<dbReference type="KEGG" id="mgor:H0P51_00430"/>
<dbReference type="InterPro" id="IPR042070">
    <property type="entry name" value="PucR_C-HTH_sf"/>
</dbReference>
<dbReference type="Proteomes" id="UP000510682">
    <property type="component" value="Chromosome"/>
</dbReference>
<protein>
    <submittedName>
        <fullName evidence="5">Helix-turn-helix domain-containing protein</fullName>
    </submittedName>
</protein>
<dbReference type="Pfam" id="PF17853">
    <property type="entry name" value="GGDEF_2"/>
    <property type="match status" value="1"/>
</dbReference>
<organism evidence="5 6">
    <name type="scientific">Mycobacterium vicinigordonae</name>
    <dbReference type="NCBI Taxonomy" id="1719132"/>
    <lineage>
        <taxon>Bacteria</taxon>
        <taxon>Bacillati</taxon>
        <taxon>Actinomycetota</taxon>
        <taxon>Actinomycetes</taxon>
        <taxon>Mycobacteriales</taxon>
        <taxon>Mycobacteriaceae</taxon>
        <taxon>Mycobacterium</taxon>
    </lineage>
</organism>